<dbReference type="InterPro" id="IPR038695">
    <property type="entry name" value="Saro_0823-like_sf"/>
</dbReference>
<accession>A0A6M9PQI8</accession>
<evidence type="ECO:0000313" key="3">
    <source>
        <dbReference type="Proteomes" id="UP000501090"/>
    </source>
</evidence>
<dbReference type="KEGG" id="pard:DN92_09030"/>
<dbReference type="AlphaFoldDB" id="A0A6M9PQI8"/>
<reference evidence="2 3" key="1">
    <citation type="submission" date="2018-04" db="EMBL/GenBank/DDBJ databases">
        <title>Polynucleobacter sp. UK-Long2-W17 genome.</title>
        <authorList>
            <person name="Hahn M.W."/>
        </authorList>
    </citation>
    <scope>NUCLEOTIDE SEQUENCE [LARGE SCALE GENOMIC DNA]</scope>
    <source>
        <strain evidence="2 3">UK-Long2-W17</strain>
    </source>
</reference>
<keyword evidence="1" id="KW-0732">Signal</keyword>
<dbReference type="Gene3D" id="2.60.120.1140">
    <property type="entry name" value="Protein of unknown function DUF192"/>
    <property type="match status" value="1"/>
</dbReference>
<dbReference type="PANTHER" id="PTHR37953:SF1">
    <property type="entry name" value="UPF0127 PROTEIN MJ1496"/>
    <property type="match status" value="1"/>
</dbReference>
<sequence length="151" mass="16952">MYLLKIKKIIFLVAAMTATFSATTFAQQNVGLPTIELKAGIYRIQAELADTPKAREVGLMNRTSMPTNSGMLFIFEQKAGHCFWMNNTRIPLSIAFIADDGKIINIEEMQAETTNNHCPKAAVRYALEMNKQWFSERVIVPGTVIQGLPKR</sequence>
<proteinExistence type="predicted"/>
<evidence type="ECO:0000313" key="2">
    <source>
        <dbReference type="EMBL" id="QKM61157.1"/>
    </source>
</evidence>
<evidence type="ECO:0000256" key="1">
    <source>
        <dbReference type="SAM" id="SignalP"/>
    </source>
</evidence>
<keyword evidence="3" id="KW-1185">Reference proteome</keyword>
<evidence type="ECO:0008006" key="4">
    <source>
        <dbReference type="Google" id="ProtNLM"/>
    </source>
</evidence>
<organism evidence="2 3">
    <name type="scientific">Polynucleobacter arcticus</name>
    <dbReference type="NCBI Taxonomy" id="1743165"/>
    <lineage>
        <taxon>Bacteria</taxon>
        <taxon>Pseudomonadati</taxon>
        <taxon>Pseudomonadota</taxon>
        <taxon>Betaproteobacteria</taxon>
        <taxon>Burkholderiales</taxon>
        <taxon>Burkholderiaceae</taxon>
        <taxon>Polynucleobacter</taxon>
    </lineage>
</organism>
<dbReference type="PANTHER" id="PTHR37953">
    <property type="entry name" value="UPF0127 PROTEIN MJ1496"/>
    <property type="match status" value="1"/>
</dbReference>
<dbReference type="Pfam" id="PF02643">
    <property type="entry name" value="DUF192"/>
    <property type="match status" value="1"/>
</dbReference>
<dbReference type="EMBL" id="CP028940">
    <property type="protein sequence ID" value="QKM61157.1"/>
    <property type="molecule type" value="Genomic_DNA"/>
</dbReference>
<dbReference type="Proteomes" id="UP000501090">
    <property type="component" value="Chromosome"/>
</dbReference>
<name>A0A6M9PQI8_9BURK</name>
<gene>
    <name evidence="2" type="ORF">DN92_09030</name>
</gene>
<feature type="signal peptide" evidence="1">
    <location>
        <begin position="1"/>
        <end position="26"/>
    </location>
</feature>
<protein>
    <recommendedName>
        <fullName evidence="4">DUF192 domain-containing protein</fullName>
    </recommendedName>
</protein>
<dbReference type="InterPro" id="IPR003795">
    <property type="entry name" value="DUF192"/>
</dbReference>
<feature type="chain" id="PRO_5027108855" description="DUF192 domain-containing protein" evidence="1">
    <location>
        <begin position="27"/>
        <end position="151"/>
    </location>
</feature>